<evidence type="ECO:0000313" key="2">
    <source>
        <dbReference type="Proteomes" id="UP000240892"/>
    </source>
</evidence>
<keyword evidence="2" id="KW-1185">Reference proteome</keyword>
<evidence type="ECO:0008006" key="3">
    <source>
        <dbReference type="Google" id="ProtNLM"/>
    </source>
</evidence>
<protein>
    <recommendedName>
        <fullName evidence="3">YjbF family lipoprotein</fullName>
    </recommendedName>
</protein>
<dbReference type="RefSeq" id="WP_106928611.1">
    <property type="nucleotide sequence ID" value="NZ_CABMMU010000013.1"/>
</dbReference>
<dbReference type="InterPro" id="IPR021308">
    <property type="entry name" value="GfcB"/>
</dbReference>
<dbReference type="STRING" id="1006000.GKAS_03001"/>
<dbReference type="Proteomes" id="UP000240892">
    <property type="component" value="Unassembled WGS sequence"/>
</dbReference>
<dbReference type="AlphaFoldDB" id="A0A2T2XZT2"/>
<comment type="caution">
    <text evidence="1">The sequence shown here is derived from an EMBL/GenBank/DDBJ whole genome shotgun (WGS) entry which is preliminary data.</text>
</comment>
<sequence>MKRLVIPLICLLLQACSPSTKGLGKSLWQSVSGESGVQLTDDEIQTMPYASQYMQLNGGPQIFVVLAYSEEGQQKWLTQDRAMLVTQHGRLVKTKLAGDNLLTVNNLDNDPLARPNQIADGARWTRTMGWTEHQQVRYATTTSTFHWDGNDTLTLSGQDTAVRVLEEEVSTSEASWRNRYWVDSEGQIRQSEQYLGAGTFPVKTMLIKAAKS</sequence>
<dbReference type="SUPFAM" id="SSF159270">
    <property type="entry name" value="YmcC-like"/>
    <property type="match status" value="1"/>
</dbReference>
<dbReference type="EMBL" id="PYHO01000013">
    <property type="protein sequence ID" value="PSR45772.1"/>
    <property type="molecule type" value="Genomic_DNA"/>
</dbReference>
<proteinExistence type="predicted"/>
<evidence type="ECO:0000313" key="1">
    <source>
        <dbReference type="EMBL" id="PSR45772.1"/>
    </source>
</evidence>
<organism evidence="1 2">
    <name type="scientific">Kluyvera genomosp. 2</name>
    <dbReference type="NCBI Taxonomy" id="2774054"/>
    <lineage>
        <taxon>Bacteria</taxon>
        <taxon>Pseudomonadati</taxon>
        <taxon>Pseudomonadota</taxon>
        <taxon>Gammaproteobacteria</taxon>
        <taxon>Enterobacterales</taxon>
        <taxon>Enterobacteriaceae</taxon>
        <taxon>Kluyvera</taxon>
    </lineage>
</organism>
<dbReference type="Pfam" id="PF11102">
    <property type="entry name" value="YjbF"/>
    <property type="match status" value="1"/>
</dbReference>
<accession>A0A2T2XZT2</accession>
<dbReference type="InterPro" id="IPR023373">
    <property type="entry name" value="YmcC_sf"/>
</dbReference>
<dbReference type="PROSITE" id="PS51257">
    <property type="entry name" value="PROKAR_LIPOPROTEIN"/>
    <property type="match status" value="1"/>
</dbReference>
<reference evidence="1 2" key="1">
    <citation type="submission" date="2018-03" db="EMBL/GenBank/DDBJ databases">
        <title>First report of an OXA-48+CTX-M-M-producing Kluyvera ascorbata clone recovered from patients admitted in a University Hospital in Madrid, Spain.</title>
        <authorList>
            <person name="Hernandez-Garcia M."/>
            <person name="Leon-Sampedro R."/>
            <person name="Perez-Viso B."/>
            <person name="Morosini M.I."/>
            <person name="Lopez-Fresnena N."/>
            <person name="Coque T.M."/>
            <person name="Bonten M."/>
            <person name="Malhotra-Kumar S."/>
            <person name="Ruiz-Garbajosa P."/>
            <person name="Canton R."/>
        </authorList>
    </citation>
    <scope>NUCLEOTIDE SEQUENCE [LARGE SCALE GENOMIC DNA]</scope>
    <source>
        <strain evidence="1 2">KA2</strain>
    </source>
</reference>
<gene>
    <name evidence="1" type="ORF">C8256_16535</name>
</gene>
<dbReference type="Gene3D" id="2.40.360.10">
    <property type="entry name" value="YmcC-like"/>
    <property type="match status" value="1"/>
</dbReference>
<name>A0A2T2XZT2_9ENTR</name>